<keyword evidence="4 5" id="KW-0472">Membrane</keyword>
<feature type="transmembrane region" description="Helical" evidence="5">
    <location>
        <begin position="63"/>
        <end position="83"/>
    </location>
</feature>
<evidence type="ECO:0000313" key="8">
    <source>
        <dbReference type="Proteomes" id="UP000823914"/>
    </source>
</evidence>
<accession>A0A9E2L0L9</accession>
<feature type="transmembrane region" description="Helical" evidence="5">
    <location>
        <begin position="139"/>
        <end position="158"/>
    </location>
</feature>
<evidence type="ECO:0000256" key="2">
    <source>
        <dbReference type="ARBA" id="ARBA00022692"/>
    </source>
</evidence>
<reference evidence="7" key="1">
    <citation type="journal article" date="2021" name="PeerJ">
        <title>Extensive microbial diversity within the chicken gut microbiome revealed by metagenomics and culture.</title>
        <authorList>
            <person name="Gilroy R."/>
            <person name="Ravi A."/>
            <person name="Getino M."/>
            <person name="Pursley I."/>
            <person name="Horton D.L."/>
            <person name="Alikhan N.F."/>
            <person name="Baker D."/>
            <person name="Gharbi K."/>
            <person name="Hall N."/>
            <person name="Watson M."/>
            <person name="Adriaenssens E.M."/>
            <person name="Foster-Nyarko E."/>
            <person name="Jarju S."/>
            <person name="Secka A."/>
            <person name="Antonio M."/>
            <person name="Oren A."/>
            <person name="Chaudhuri R.R."/>
            <person name="La Ragione R."/>
            <person name="Hildebrand F."/>
            <person name="Pallen M.J."/>
        </authorList>
    </citation>
    <scope>NUCLEOTIDE SEQUENCE</scope>
    <source>
        <strain evidence="7">Gambia15-2214</strain>
    </source>
</reference>
<dbReference type="InterPro" id="IPR022764">
    <property type="entry name" value="Peptidase_S54_rhomboid_dom"/>
</dbReference>
<dbReference type="GO" id="GO:0004252">
    <property type="term" value="F:serine-type endopeptidase activity"/>
    <property type="evidence" value="ECO:0007669"/>
    <property type="project" value="InterPro"/>
</dbReference>
<sequence length="185" mass="19908">MIDSFFTAPGAIGSEYAFNWKNPLEYLKFFSHVLGHKTWAHLLGNLSFILLLGPLLEERYGSTMLMLMMATTAMVTGVLNAAFIPRGMLGASGVAFMMILLSSFTAISKNQIPLTFIFVLVLFLGQEIMTSFGNKDIAVLAHVAGGLCGSLFGFLNAYKPPKSSSAKKVAAAEENGRASPSESDL</sequence>
<name>A0A9E2L0L9_9SPIR</name>
<evidence type="ECO:0000256" key="4">
    <source>
        <dbReference type="ARBA" id="ARBA00023136"/>
    </source>
</evidence>
<evidence type="ECO:0000259" key="6">
    <source>
        <dbReference type="Pfam" id="PF01694"/>
    </source>
</evidence>
<dbReference type="Pfam" id="PF01694">
    <property type="entry name" value="Rhomboid"/>
    <property type="match status" value="1"/>
</dbReference>
<reference evidence="7" key="2">
    <citation type="submission" date="2021-04" db="EMBL/GenBank/DDBJ databases">
        <authorList>
            <person name="Gilroy R."/>
        </authorList>
    </citation>
    <scope>NUCLEOTIDE SEQUENCE</scope>
    <source>
        <strain evidence="7">Gambia15-2214</strain>
    </source>
</reference>
<keyword evidence="7" id="KW-0645">Protease</keyword>
<dbReference type="SUPFAM" id="SSF144091">
    <property type="entry name" value="Rhomboid-like"/>
    <property type="match status" value="1"/>
</dbReference>
<protein>
    <submittedName>
        <fullName evidence="7">Rhomboid family intramembrane serine protease</fullName>
    </submittedName>
</protein>
<keyword evidence="7" id="KW-0378">Hydrolase</keyword>
<feature type="domain" description="Peptidase S54 rhomboid" evidence="6">
    <location>
        <begin position="25"/>
        <end position="156"/>
    </location>
</feature>
<organism evidence="7 8">
    <name type="scientific">Candidatus Treponema excrementipullorum</name>
    <dbReference type="NCBI Taxonomy" id="2838768"/>
    <lineage>
        <taxon>Bacteria</taxon>
        <taxon>Pseudomonadati</taxon>
        <taxon>Spirochaetota</taxon>
        <taxon>Spirochaetia</taxon>
        <taxon>Spirochaetales</taxon>
        <taxon>Treponemataceae</taxon>
        <taxon>Treponema</taxon>
    </lineage>
</organism>
<evidence type="ECO:0000256" key="3">
    <source>
        <dbReference type="ARBA" id="ARBA00022989"/>
    </source>
</evidence>
<dbReference type="PANTHER" id="PTHR43066">
    <property type="entry name" value="RHOMBOID-RELATED PROTEIN"/>
    <property type="match status" value="1"/>
</dbReference>
<feature type="transmembrane region" description="Helical" evidence="5">
    <location>
        <begin position="89"/>
        <end position="107"/>
    </location>
</feature>
<dbReference type="Gene3D" id="1.20.1540.10">
    <property type="entry name" value="Rhomboid-like"/>
    <property type="match status" value="1"/>
</dbReference>
<proteinExistence type="predicted"/>
<evidence type="ECO:0000313" key="7">
    <source>
        <dbReference type="EMBL" id="MBU3849579.1"/>
    </source>
</evidence>
<keyword evidence="3 5" id="KW-1133">Transmembrane helix</keyword>
<comment type="caution">
    <text evidence="7">The sequence shown here is derived from an EMBL/GenBank/DDBJ whole genome shotgun (WGS) entry which is preliminary data.</text>
</comment>
<dbReference type="GO" id="GO:0016020">
    <property type="term" value="C:membrane"/>
    <property type="evidence" value="ECO:0007669"/>
    <property type="project" value="UniProtKB-SubCell"/>
</dbReference>
<gene>
    <name evidence="7" type="ORF">IAA16_03340</name>
</gene>
<feature type="transmembrane region" description="Helical" evidence="5">
    <location>
        <begin position="114"/>
        <end position="133"/>
    </location>
</feature>
<feature type="transmembrane region" description="Helical" evidence="5">
    <location>
        <begin position="38"/>
        <end position="56"/>
    </location>
</feature>
<dbReference type="InterPro" id="IPR035952">
    <property type="entry name" value="Rhomboid-like_sf"/>
</dbReference>
<keyword evidence="2 5" id="KW-0812">Transmembrane</keyword>
<dbReference type="GO" id="GO:0006508">
    <property type="term" value="P:proteolysis"/>
    <property type="evidence" value="ECO:0007669"/>
    <property type="project" value="UniProtKB-KW"/>
</dbReference>
<comment type="subcellular location">
    <subcellularLocation>
        <location evidence="1">Membrane</location>
        <topology evidence="1">Multi-pass membrane protein</topology>
    </subcellularLocation>
</comment>
<dbReference type="Proteomes" id="UP000823914">
    <property type="component" value="Unassembled WGS sequence"/>
</dbReference>
<dbReference type="AlphaFoldDB" id="A0A9E2L0L9"/>
<evidence type="ECO:0000256" key="1">
    <source>
        <dbReference type="ARBA" id="ARBA00004141"/>
    </source>
</evidence>
<dbReference type="EMBL" id="JAHLFV010000072">
    <property type="protein sequence ID" value="MBU3849579.1"/>
    <property type="molecule type" value="Genomic_DNA"/>
</dbReference>
<dbReference type="PANTHER" id="PTHR43066:SF5">
    <property type="entry name" value="RHOMBOID-LIKE PROTEIN 11, CHLOROPLASTIC-RELATED"/>
    <property type="match status" value="1"/>
</dbReference>
<evidence type="ECO:0000256" key="5">
    <source>
        <dbReference type="SAM" id="Phobius"/>
    </source>
</evidence>